<dbReference type="Proteomes" id="UP000250266">
    <property type="component" value="Unassembled WGS sequence"/>
</dbReference>
<dbReference type="OrthoDB" id="3942521at2759"/>
<sequence>MDFISNIISNSVAGFVEAGTRTAGGYAGDALIRAGDLIENTGRGVGMSVESAAASYGVKIAGQGAANSAKANLPKTQAPKTKAITSGKPAGMQRSYSSPASSQAKKTSIGTNKFASPASTGKPATTKKPSPGPGTTQTDTSKPKPYPSTTTYPSKMHTPKRPKPYLNTAKTDASKPNPYPGTAKADSPKPKPYLGTTSAKSNDAPKPYPGTTTIPGSGKKTAVKPKSVAPAYIPPTKVGGTYNHI</sequence>
<proteinExistence type="predicted"/>
<name>A0A8E2JG78_9PEZI</name>
<feature type="compositionally biased region" description="Polar residues" evidence="1">
    <location>
        <begin position="68"/>
        <end position="79"/>
    </location>
</feature>
<gene>
    <name evidence="2" type="ORF">K432DRAFT_442541</name>
</gene>
<protein>
    <submittedName>
        <fullName evidence="2">Uncharacterized protein</fullName>
    </submittedName>
</protein>
<evidence type="ECO:0000313" key="2">
    <source>
        <dbReference type="EMBL" id="OCK81212.1"/>
    </source>
</evidence>
<feature type="region of interest" description="Disordered" evidence="1">
    <location>
        <begin position="68"/>
        <end position="225"/>
    </location>
</feature>
<feature type="compositionally biased region" description="Low complexity" evidence="1">
    <location>
        <begin position="117"/>
        <end position="136"/>
    </location>
</feature>
<organism evidence="2 3">
    <name type="scientific">Lepidopterella palustris CBS 459.81</name>
    <dbReference type="NCBI Taxonomy" id="1314670"/>
    <lineage>
        <taxon>Eukaryota</taxon>
        <taxon>Fungi</taxon>
        <taxon>Dikarya</taxon>
        <taxon>Ascomycota</taxon>
        <taxon>Pezizomycotina</taxon>
        <taxon>Dothideomycetes</taxon>
        <taxon>Pleosporomycetidae</taxon>
        <taxon>Mytilinidiales</taxon>
        <taxon>Argynnaceae</taxon>
        <taxon>Lepidopterella</taxon>
    </lineage>
</organism>
<accession>A0A8E2JG78</accession>
<dbReference type="AlphaFoldDB" id="A0A8E2JG78"/>
<keyword evidence="3" id="KW-1185">Reference proteome</keyword>
<evidence type="ECO:0000256" key="1">
    <source>
        <dbReference type="SAM" id="MobiDB-lite"/>
    </source>
</evidence>
<feature type="compositionally biased region" description="Polar residues" evidence="1">
    <location>
        <begin position="94"/>
        <end position="114"/>
    </location>
</feature>
<evidence type="ECO:0000313" key="3">
    <source>
        <dbReference type="Proteomes" id="UP000250266"/>
    </source>
</evidence>
<dbReference type="EMBL" id="KV744929">
    <property type="protein sequence ID" value="OCK81212.1"/>
    <property type="molecule type" value="Genomic_DNA"/>
</dbReference>
<reference evidence="2 3" key="1">
    <citation type="journal article" date="2016" name="Nat. Commun.">
        <title>Ectomycorrhizal ecology is imprinted in the genome of the dominant symbiotic fungus Cenococcum geophilum.</title>
        <authorList>
            <consortium name="DOE Joint Genome Institute"/>
            <person name="Peter M."/>
            <person name="Kohler A."/>
            <person name="Ohm R.A."/>
            <person name="Kuo A."/>
            <person name="Krutzmann J."/>
            <person name="Morin E."/>
            <person name="Arend M."/>
            <person name="Barry K.W."/>
            <person name="Binder M."/>
            <person name="Choi C."/>
            <person name="Clum A."/>
            <person name="Copeland A."/>
            <person name="Grisel N."/>
            <person name="Haridas S."/>
            <person name="Kipfer T."/>
            <person name="LaButti K."/>
            <person name="Lindquist E."/>
            <person name="Lipzen A."/>
            <person name="Maire R."/>
            <person name="Meier B."/>
            <person name="Mihaltcheva S."/>
            <person name="Molinier V."/>
            <person name="Murat C."/>
            <person name="Poggeler S."/>
            <person name="Quandt C.A."/>
            <person name="Sperisen C."/>
            <person name="Tritt A."/>
            <person name="Tisserant E."/>
            <person name="Crous P.W."/>
            <person name="Henrissat B."/>
            <person name="Nehls U."/>
            <person name="Egli S."/>
            <person name="Spatafora J.W."/>
            <person name="Grigoriev I.V."/>
            <person name="Martin F.M."/>
        </authorList>
    </citation>
    <scope>NUCLEOTIDE SEQUENCE [LARGE SCALE GENOMIC DNA]</scope>
    <source>
        <strain evidence="2 3">CBS 459.81</strain>
    </source>
</reference>